<comment type="caution">
    <text evidence="1">The sequence shown here is derived from an EMBL/GenBank/DDBJ whole genome shotgun (WGS) entry which is preliminary data.</text>
</comment>
<dbReference type="AlphaFoldDB" id="A0ABD1YBU1"/>
<dbReference type="EMBL" id="JBHFFA010000005">
    <property type="protein sequence ID" value="KAL2624168.1"/>
    <property type="molecule type" value="Genomic_DNA"/>
</dbReference>
<keyword evidence="2" id="KW-1185">Reference proteome</keyword>
<protein>
    <submittedName>
        <fullName evidence="1">Uncharacterized protein</fullName>
    </submittedName>
</protein>
<dbReference type="Proteomes" id="UP001605036">
    <property type="component" value="Unassembled WGS sequence"/>
</dbReference>
<proteinExistence type="predicted"/>
<accession>A0ABD1YBU1</accession>
<name>A0ABD1YBU1_9MARC</name>
<reference evidence="1 2" key="1">
    <citation type="submission" date="2024-09" db="EMBL/GenBank/DDBJ databases">
        <title>Chromosome-scale assembly of Riccia fluitans.</title>
        <authorList>
            <person name="Paukszto L."/>
            <person name="Sawicki J."/>
            <person name="Karawczyk K."/>
            <person name="Piernik-Szablinska J."/>
            <person name="Szczecinska M."/>
            <person name="Mazdziarz M."/>
        </authorList>
    </citation>
    <scope>NUCLEOTIDE SEQUENCE [LARGE SCALE GENOMIC DNA]</scope>
    <source>
        <strain evidence="1">Rf_01</strain>
        <tissue evidence="1">Aerial parts of the thallus</tissue>
    </source>
</reference>
<sequence length="141" mass="15691">MSPLTPQRKIHSIQSCQTKRDWKMISQFLLSVVKKFGYFMSPLTPQRKIHSIQSCQEGPELTSSNSTMLKAFWFTSGPLRLPSDPAGVITNFATLLHDRPALFKASAWSCAPEESKTLSVVAIPPASIGFSELEDVPYLFS</sequence>
<organism evidence="1 2">
    <name type="scientific">Riccia fluitans</name>
    <dbReference type="NCBI Taxonomy" id="41844"/>
    <lineage>
        <taxon>Eukaryota</taxon>
        <taxon>Viridiplantae</taxon>
        <taxon>Streptophyta</taxon>
        <taxon>Embryophyta</taxon>
        <taxon>Marchantiophyta</taxon>
        <taxon>Marchantiopsida</taxon>
        <taxon>Marchantiidae</taxon>
        <taxon>Marchantiales</taxon>
        <taxon>Ricciaceae</taxon>
        <taxon>Riccia</taxon>
    </lineage>
</organism>
<gene>
    <name evidence="1" type="ORF">R1flu_008413</name>
</gene>
<evidence type="ECO:0000313" key="1">
    <source>
        <dbReference type="EMBL" id="KAL2624168.1"/>
    </source>
</evidence>
<evidence type="ECO:0000313" key="2">
    <source>
        <dbReference type="Proteomes" id="UP001605036"/>
    </source>
</evidence>